<reference evidence="3 4" key="1">
    <citation type="submission" date="2020-08" db="EMBL/GenBank/DDBJ databases">
        <title>Genome public.</title>
        <authorList>
            <person name="Liu C."/>
            <person name="Sun Q."/>
        </authorList>
    </citation>
    <scope>NUCLEOTIDE SEQUENCE [LARGE SCALE GENOMIC DNA]</scope>
    <source>
        <strain evidence="3 4">BX2</strain>
    </source>
</reference>
<dbReference type="Gene3D" id="3.40.50.2000">
    <property type="entry name" value="Glycogen Phosphorylase B"/>
    <property type="match status" value="2"/>
</dbReference>
<dbReference type="Pfam" id="PF00534">
    <property type="entry name" value="Glycos_transf_1"/>
    <property type="match status" value="1"/>
</dbReference>
<dbReference type="SUPFAM" id="SSF53756">
    <property type="entry name" value="UDP-Glycosyltransferase/glycogen phosphorylase"/>
    <property type="match status" value="1"/>
</dbReference>
<comment type="caution">
    <text evidence="3">The sequence shown here is derived from an EMBL/GenBank/DDBJ whole genome shotgun (WGS) entry which is preliminary data.</text>
</comment>
<evidence type="ECO:0000256" key="1">
    <source>
        <dbReference type="ARBA" id="ARBA00022679"/>
    </source>
</evidence>
<sequence length="403" mass="46052">MNIVFLTLNVIDDLSQSGIYTDLLRKFIKEGHNVHVISPAPRGVKLDKYYYTDSLGATIIRVKTLKNTKCSIIEKGFSMLTISCLMKRTISRYISKISVDLIIYSTPPITFLSIVKYLKKKFPKAKSYLLLKDIVPDAVVDLQIFSKKSLLYKYYRAIEKELYKISDYIGCMSPANVRYCLEHNSYISSDRIELAPNSIELKEFEPVSYTEIRKKNDLPIDKPIFIYGGNLGKPQAIDFIIKVLEYNKSRDDRFFLIVGSGTEFLKLNNWFIHNRPSNAKLLDALPVVDYDNLLKVSDVGLIFLDHRYTIPNYPSRLLSYLSYKKPIIAATDINTDVGTIAETNGYGFSCDSVDPANFTACVDIFVENQSLAKSMGEKGYKYLCDNYLVENTYNAIIKHFDNN</sequence>
<protein>
    <submittedName>
        <fullName evidence="3">Glycosyltransferase family 4 protein</fullName>
    </submittedName>
</protein>
<dbReference type="EMBL" id="JACOOI010000037">
    <property type="protein sequence ID" value="MBC5645775.1"/>
    <property type="molecule type" value="Genomic_DNA"/>
</dbReference>
<feature type="domain" description="Glycosyl transferase family 1" evidence="2">
    <location>
        <begin position="210"/>
        <end position="381"/>
    </location>
</feature>
<gene>
    <name evidence="3" type="ORF">H8S77_23140</name>
</gene>
<evidence type="ECO:0000259" key="2">
    <source>
        <dbReference type="Pfam" id="PF00534"/>
    </source>
</evidence>
<dbReference type="CDD" id="cd03794">
    <property type="entry name" value="GT4_WbuB-like"/>
    <property type="match status" value="1"/>
</dbReference>
<keyword evidence="1" id="KW-0808">Transferase</keyword>
<accession>A0ABR7E7P2</accession>
<proteinExistence type="predicted"/>
<organism evidence="3 4">
    <name type="scientific">Parabacteroides segnis</name>
    <dbReference type="NCBI Taxonomy" id="2763058"/>
    <lineage>
        <taxon>Bacteria</taxon>
        <taxon>Pseudomonadati</taxon>
        <taxon>Bacteroidota</taxon>
        <taxon>Bacteroidia</taxon>
        <taxon>Bacteroidales</taxon>
        <taxon>Tannerellaceae</taxon>
        <taxon>Parabacteroides</taxon>
    </lineage>
</organism>
<keyword evidence="4" id="KW-1185">Reference proteome</keyword>
<dbReference type="RefSeq" id="WP_186961413.1">
    <property type="nucleotide sequence ID" value="NZ_JACOOI010000037.1"/>
</dbReference>
<dbReference type="PANTHER" id="PTHR46401:SF2">
    <property type="entry name" value="GLYCOSYLTRANSFERASE WBBK-RELATED"/>
    <property type="match status" value="1"/>
</dbReference>
<dbReference type="PANTHER" id="PTHR46401">
    <property type="entry name" value="GLYCOSYLTRANSFERASE WBBK-RELATED"/>
    <property type="match status" value="1"/>
</dbReference>
<dbReference type="InterPro" id="IPR001296">
    <property type="entry name" value="Glyco_trans_1"/>
</dbReference>
<evidence type="ECO:0000313" key="3">
    <source>
        <dbReference type="EMBL" id="MBC5645775.1"/>
    </source>
</evidence>
<dbReference type="Proteomes" id="UP000644010">
    <property type="component" value="Unassembled WGS sequence"/>
</dbReference>
<evidence type="ECO:0000313" key="4">
    <source>
        <dbReference type="Proteomes" id="UP000644010"/>
    </source>
</evidence>
<name>A0ABR7E7P2_9BACT</name>